<proteinExistence type="predicted"/>
<dbReference type="InterPro" id="IPR003447">
    <property type="entry name" value="FEMABX"/>
</dbReference>
<dbReference type="RefSeq" id="WP_096668391.1">
    <property type="nucleotide sequence ID" value="NZ_AP018316.1"/>
</dbReference>
<dbReference type="GO" id="GO:0016755">
    <property type="term" value="F:aminoacyltransferase activity"/>
    <property type="evidence" value="ECO:0007669"/>
    <property type="project" value="InterPro"/>
</dbReference>
<evidence type="ECO:0000313" key="2">
    <source>
        <dbReference type="Proteomes" id="UP000218702"/>
    </source>
</evidence>
<dbReference type="SUPFAM" id="SSF55729">
    <property type="entry name" value="Acyl-CoA N-acyltransferases (Nat)"/>
    <property type="match status" value="1"/>
</dbReference>
<dbReference type="PROSITE" id="PS51191">
    <property type="entry name" value="FEMABX"/>
    <property type="match status" value="1"/>
</dbReference>
<dbReference type="GO" id="GO:0044038">
    <property type="term" value="P:cell wall macromolecule biosynthetic process"/>
    <property type="evidence" value="ECO:0007669"/>
    <property type="project" value="InterPro"/>
</dbReference>
<gene>
    <name evidence="1" type="ORF">NIES806_29690</name>
</gene>
<reference evidence="1 2" key="1">
    <citation type="submission" date="2017-06" db="EMBL/GenBank/DDBJ databases">
        <title>Genome sequencing of cyanobaciteial culture collection at National Institute for Environmental Studies (NIES).</title>
        <authorList>
            <person name="Hirose Y."/>
            <person name="Shimura Y."/>
            <person name="Fujisawa T."/>
            <person name="Nakamura Y."/>
            <person name="Kawachi M."/>
        </authorList>
    </citation>
    <scope>NUCLEOTIDE SEQUENCE [LARGE SCALE GENOMIC DNA]</scope>
    <source>
        <strain evidence="1 2">NIES-806</strain>
    </source>
</reference>
<dbReference type="EMBL" id="AP018316">
    <property type="protein sequence ID" value="BAZ86753.1"/>
    <property type="molecule type" value="Genomic_DNA"/>
</dbReference>
<keyword evidence="2" id="KW-1185">Reference proteome</keyword>
<protein>
    <submittedName>
        <fullName evidence="1">Uncharacterized protein</fullName>
    </submittedName>
</protein>
<dbReference type="Proteomes" id="UP000218702">
    <property type="component" value="Chromosome"/>
</dbReference>
<dbReference type="AlphaFoldDB" id="A0A1Z4V5P8"/>
<name>A0A1Z4V5P8_9CYAN</name>
<accession>A0A1Z4V5P8</accession>
<dbReference type="OrthoDB" id="9785911at2"/>
<evidence type="ECO:0000313" key="1">
    <source>
        <dbReference type="EMBL" id="BAZ86753.1"/>
    </source>
</evidence>
<dbReference type="InterPro" id="IPR016181">
    <property type="entry name" value="Acyl_CoA_acyltransferase"/>
</dbReference>
<dbReference type="Gene3D" id="3.40.630.30">
    <property type="match status" value="1"/>
</dbReference>
<organism evidence="1 2">
    <name type="scientific">Dolichospermum compactum NIES-806</name>
    <dbReference type="NCBI Taxonomy" id="1973481"/>
    <lineage>
        <taxon>Bacteria</taxon>
        <taxon>Bacillati</taxon>
        <taxon>Cyanobacteriota</taxon>
        <taxon>Cyanophyceae</taxon>
        <taxon>Nostocales</taxon>
        <taxon>Aphanizomenonaceae</taxon>
        <taxon>Dolichospermum</taxon>
        <taxon>Dolichospermum compactum</taxon>
    </lineage>
</organism>
<dbReference type="KEGG" id="dcm:NIES806_29690"/>
<sequence length="357" mass="40699">MEYKIISSTDPLWLEILSKLRHDIYHLPEYLCLEANRLRTIPEAILISDGEKIFFLPYLIRSCENIADQEIDTQDIFDVISPYGYPGILLSEAALNTPGFPDAALELMKQEFRTRGICSAFLRLHPILNESFTEIFHPETFRFNGKTVSVDLNVSNLWSQTRKGHRSTINKCKRLGMIAKIVSFKDSLDEFVAIYEETMGRVSATTGYYSFNSEYFTQMNELLGDNLHLCLVEYEDEIACVGLYTECCGIVQSTLGGTRNEFIHLSPSSLETDFARLWFQERGNKFLHLGGGLGGSTEDSLYTFKSGFSPLSHSFLTLRLIVDEEKYHNLVNLRAKVIGRKASDLLQSDFFPAYRSH</sequence>